<reference evidence="1 2" key="1">
    <citation type="submission" date="2019-05" db="EMBL/GenBank/DDBJ databases">
        <title>Another draft genome of Portunus trituberculatus and its Hox gene families provides insights of decapod evolution.</title>
        <authorList>
            <person name="Jeong J.-H."/>
            <person name="Song I."/>
            <person name="Kim S."/>
            <person name="Choi T."/>
            <person name="Kim D."/>
            <person name="Ryu S."/>
            <person name="Kim W."/>
        </authorList>
    </citation>
    <scope>NUCLEOTIDE SEQUENCE [LARGE SCALE GENOMIC DNA]</scope>
    <source>
        <tissue evidence="1">Muscle</tissue>
    </source>
</reference>
<accession>A0A5B7IXI4</accession>
<evidence type="ECO:0000313" key="2">
    <source>
        <dbReference type="Proteomes" id="UP000324222"/>
    </source>
</evidence>
<gene>
    <name evidence="1" type="ORF">E2C01_084156</name>
</gene>
<evidence type="ECO:0000313" key="1">
    <source>
        <dbReference type="EMBL" id="MPC89220.1"/>
    </source>
</evidence>
<organism evidence="1 2">
    <name type="scientific">Portunus trituberculatus</name>
    <name type="common">Swimming crab</name>
    <name type="synonym">Neptunus trituberculatus</name>
    <dbReference type="NCBI Taxonomy" id="210409"/>
    <lineage>
        <taxon>Eukaryota</taxon>
        <taxon>Metazoa</taxon>
        <taxon>Ecdysozoa</taxon>
        <taxon>Arthropoda</taxon>
        <taxon>Crustacea</taxon>
        <taxon>Multicrustacea</taxon>
        <taxon>Malacostraca</taxon>
        <taxon>Eumalacostraca</taxon>
        <taxon>Eucarida</taxon>
        <taxon>Decapoda</taxon>
        <taxon>Pleocyemata</taxon>
        <taxon>Brachyura</taxon>
        <taxon>Eubrachyura</taxon>
        <taxon>Portunoidea</taxon>
        <taxon>Portunidae</taxon>
        <taxon>Portuninae</taxon>
        <taxon>Portunus</taxon>
    </lineage>
</organism>
<name>A0A5B7IXI4_PORTR</name>
<dbReference type="AlphaFoldDB" id="A0A5B7IXI4"/>
<keyword evidence="2" id="KW-1185">Reference proteome</keyword>
<sequence>MPTPINILNTTPPTHTHSLIHPCTTRSPFTLALTPLFPFTHSATPLKSHSSRLFLLLAPYNSHNTTF</sequence>
<proteinExistence type="predicted"/>
<protein>
    <submittedName>
        <fullName evidence="1">Uncharacterized protein</fullName>
    </submittedName>
</protein>
<dbReference type="EMBL" id="VSRR010080281">
    <property type="protein sequence ID" value="MPC89220.1"/>
    <property type="molecule type" value="Genomic_DNA"/>
</dbReference>
<dbReference type="Proteomes" id="UP000324222">
    <property type="component" value="Unassembled WGS sequence"/>
</dbReference>
<comment type="caution">
    <text evidence="1">The sequence shown here is derived from an EMBL/GenBank/DDBJ whole genome shotgun (WGS) entry which is preliminary data.</text>
</comment>